<gene>
    <name evidence="1" type="ORF">PV11_00939</name>
</gene>
<evidence type="ECO:0000313" key="1">
    <source>
        <dbReference type="EMBL" id="KIV85216.1"/>
    </source>
</evidence>
<accession>A0A0D1XBD5</accession>
<dbReference type="EMBL" id="KN846951">
    <property type="protein sequence ID" value="KIV85216.1"/>
    <property type="molecule type" value="Genomic_DNA"/>
</dbReference>
<dbReference type="AlphaFoldDB" id="A0A0D1XBD5"/>
<dbReference type="HOGENOM" id="CLU_1786854_0_0_1"/>
<protein>
    <submittedName>
        <fullName evidence="1">Uncharacterized protein</fullName>
    </submittedName>
</protein>
<reference evidence="1 2" key="1">
    <citation type="submission" date="2015-01" db="EMBL/GenBank/DDBJ databases">
        <title>The Genome Sequence of Exophiala sideris CBS121828.</title>
        <authorList>
            <consortium name="The Broad Institute Genomics Platform"/>
            <person name="Cuomo C."/>
            <person name="de Hoog S."/>
            <person name="Gorbushina A."/>
            <person name="Stielow B."/>
            <person name="Teixiera M."/>
            <person name="Abouelleil A."/>
            <person name="Chapman S.B."/>
            <person name="Priest M."/>
            <person name="Young S.K."/>
            <person name="Wortman J."/>
            <person name="Nusbaum C."/>
            <person name="Birren B."/>
        </authorList>
    </citation>
    <scope>NUCLEOTIDE SEQUENCE [LARGE SCALE GENOMIC DNA]</scope>
    <source>
        <strain evidence="1 2">CBS 121828</strain>
    </source>
</reference>
<proteinExistence type="predicted"/>
<organism evidence="1 2">
    <name type="scientific">Exophiala sideris</name>
    <dbReference type="NCBI Taxonomy" id="1016849"/>
    <lineage>
        <taxon>Eukaryota</taxon>
        <taxon>Fungi</taxon>
        <taxon>Dikarya</taxon>
        <taxon>Ascomycota</taxon>
        <taxon>Pezizomycotina</taxon>
        <taxon>Eurotiomycetes</taxon>
        <taxon>Chaetothyriomycetidae</taxon>
        <taxon>Chaetothyriales</taxon>
        <taxon>Herpotrichiellaceae</taxon>
        <taxon>Exophiala</taxon>
    </lineage>
</organism>
<name>A0A0D1XBD5_9EURO</name>
<sequence>MQSRLSVSYRKRSLTAWKIKESDTSPETGHPSRTMLQHRVADALLRQKSIDCRVHSIQKRNEPAILSRNYRLTITRMQDRRVSASFSVQKPPVIAFMAYRTYYFTRCSKLVTNEVERDTGVGNRHQNHLYYNDYRCMQPINMPCA</sequence>
<evidence type="ECO:0000313" key="2">
    <source>
        <dbReference type="Proteomes" id="UP000053599"/>
    </source>
</evidence>
<dbReference type="Proteomes" id="UP000053599">
    <property type="component" value="Unassembled WGS sequence"/>
</dbReference>